<proteinExistence type="predicted"/>
<reference evidence="2" key="1">
    <citation type="submission" date="2020-11" db="EMBL/GenBank/DDBJ databases">
        <authorList>
            <person name="Tran Van P."/>
        </authorList>
    </citation>
    <scope>NUCLEOTIDE SEQUENCE</scope>
</reference>
<feature type="region of interest" description="Disordered" evidence="1">
    <location>
        <begin position="81"/>
        <end position="110"/>
    </location>
</feature>
<feature type="compositionally biased region" description="Polar residues" evidence="1">
    <location>
        <begin position="86"/>
        <end position="103"/>
    </location>
</feature>
<dbReference type="EMBL" id="OE843447">
    <property type="protein sequence ID" value="CAD7603132.1"/>
    <property type="molecule type" value="Genomic_DNA"/>
</dbReference>
<protein>
    <submittedName>
        <fullName evidence="2">Uncharacterized protein</fullName>
    </submittedName>
</protein>
<organism evidence="2">
    <name type="scientific">Timema genevievae</name>
    <name type="common">Walking stick</name>
    <dbReference type="NCBI Taxonomy" id="629358"/>
    <lineage>
        <taxon>Eukaryota</taxon>
        <taxon>Metazoa</taxon>
        <taxon>Ecdysozoa</taxon>
        <taxon>Arthropoda</taxon>
        <taxon>Hexapoda</taxon>
        <taxon>Insecta</taxon>
        <taxon>Pterygota</taxon>
        <taxon>Neoptera</taxon>
        <taxon>Polyneoptera</taxon>
        <taxon>Phasmatodea</taxon>
        <taxon>Timematodea</taxon>
        <taxon>Timematoidea</taxon>
        <taxon>Timematidae</taxon>
        <taxon>Timema</taxon>
    </lineage>
</organism>
<name>A0A7R9K3Z7_TIMGE</name>
<evidence type="ECO:0000256" key="1">
    <source>
        <dbReference type="SAM" id="MobiDB-lite"/>
    </source>
</evidence>
<gene>
    <name evidence="2" type="ORF">TGEB3V08_LOCUS8648</name>
</gene>
<sequence>MSLDGTPLEILYEIWPDNCQDGLSPSSLQVRSPALPTNAYSAGLGQNRYNADNSGYLAFNHLATSEEIQVGRKQQLAPFTIPAPLDNSSARKQSTTEHNQAVQKTDLPHHKFELRPLEVAASLRKPMNVDPWDGYEAPQTDG</sequence>
<evidence type="ECO:0000313" key="2">
    <source>
        <dbReference type="EMBL" id="CAD7603132.1"/>
    </source>
</evidence>
<dbReference type="AlphaFoldDB" id="A0A7R9K3Z7"/>
<accession>A0A7R9K3Z7</accession>